<dbReference type="AlphaFoldDB" id="A0A9P1CJ15"/>
<reference evidence="2 3" key="2">
    <citation type="submission" date="2024-05" db="EMBL/GenBank/DDBJ databases">
        <authorList>
            <person name="Chen Y."/>
            <person name="Shah S."/>
            <person name="Dougan E. K."/>
            <person name="Thang M."/>
            <person name="Chan C."/>
        </authorList>
    </citation>
    <scope>NUCLEOTIDE SEQUENCE [LARGE SCALE GENOMIC DNA]</scope>
</reference>
<dbReference type="EMBL" id="CAMXCT030001693">
    <property type="protein sequence ID" value="CAL4779608.1"/>
    <property type="molecule type" value="Genomic_DNA"/>
</dbReference>
<sequence>MALVAVKPELTTLSDDEPLDPGVAQPPPLQLAPVEKKKTKNNPCAVQIRGRLGKLLNFQCTCARQAKGGASQSCFKQFQDDIESVFQLVWKLRNLDKQDMDNEVVRILQNTPDQVATSRKRHLLLGKAVCQQAIRRLLQIGSDRCSRLRKCAQTGATAPLDGRRTKRASICKNKVSELKRATIVEYLTELFQQVSEPMPEANQSLHKMKTGEIAMLVTDSTEAASSKDSASAKKKPMRFRRNRGRRPRLAGQVHRGACQSTIRLLPPGSYTDYLSMLRARHPTMNISLKLFLKAAWLRMMVWGVTFGNRLAIRAPTQHAQCSICVRHKRFIAQVTLFGCSKDGFLRSFLHVAFLEAHLRGITGEVASQIRLPKLWKKASLPADDDDVIMRTPRFVGDDRPVDAKVSEGYSKLAHMLRHLDQQHVLA</sequence>
<dbReference type="EMBL" id="CAMXCT010001693">
    <property type="protein sequence ID" value="CAI3992296.1"/>
    <property type="molecule type" value="Genomic_DNA"/>
</dbReference>
<accession>A0A9P1CJ15</accession>
<gene>
    <name evidence="1" type="ORF">C1SCF055_LOCUS19135</name>
</gene>
<evidence type="ECO:0000313" key="1">
    <source>
        <dbReference type="EMBL" id="CAI3992296.1"/>
    </source>
</evidence>
<dbReference type="GO" id="GO:0032259">
    <property type="term" value="P:methylation"/>
    <property type="evidence" value="ECO:0007669"/>
    <property type="project" value="UniProtKB-KW"/>
</dbReference>
<dbReference type="GO" id="GO:0008168">
    <property type="term" value="F:methyltransferase activity"/>
    <property type="evidence" value="ECO:0007669"/>
    <property type="project" value="UniProtKB-KW"/>
</dbReference>
<organism evidence="1">
    <name type="scientific">Cladocopium goreaui</name>
    <dbReference type="NCBI Taxonomy" id="2562237"/>
    <lineage>
        <taxon>Eukaryota</taxon>
        <taxon>Sar</taxon>
        <taxon>Alveolata</taxon>
        <taxon>Dinophyceae</taxon>
        <taxon>Suessiales</taxon>
        <taxon>Symbiodiniaceae</taxon>
        <taxon>Cladocopium</taxon>
    </lineage>
</organism>
<dbReference type="Proteomes" id="UP001152797">
    <property type="component" value="Unassembled WGS sequence"/>
</dbReference>
<evidence type="ECO:0000313" key="2">
    <source>
        <dbReference type="EMBL" id="CAL4779608.1"/>
    </source>
</evidence>
<comment type="caution">
    <text evidence="1">The sequence shown here is derived from an EMBL/GenBank/DDBJ whole genome shotgun (WGS) entry which is preliminary data.</text>
</comment>
<proteinExistence type="predicted"/>
<keyword evidence="3" id="KW-1185">Reference proteome</keyword>
<dbReference type="EMBL" id="CAMXCT020001693">
    <property type="protein sequence ID" value="CAL1145671.1"/>
    <property type="molecule type" value="Genomic_DNA"/>
</dbReference>
<name>A0A9P1CJ15_9DINO</name>
<keyword evidence="2" id="KW-0489">Methyltransferase</keyword>
<keyword evidence="2" id="KW-0808">Transferase</keyword>
<protein>
    <submittedName>
        <fullName evidence="2">Modification methylase ScrFIA</fullName>
    </submittedName>
</protein>
<evidence type="ECO:0000313" key="3">
    <source>
        <dbReference type="Proteomes" id="UP001152797"/>
    </source>
</evidence>
<reference evidence="1" key="1">
    <citation type="submission" date="2022-10" db="EMBL/GenBank/DDBJ databases">
        <authorList>
            <person name="Chen Y."/>
            <person name="Dougan E. K."/>
            <person name="Chan C."/>
            <person name="Rhodes N."/>
            <person name="Thang M."/>
        </authorList>
    </citation>
    <scope>NUCLEOTIDE SEQUENCE</scope>
</reference>